<proteinExistence type="predicted"/>
<evidence type="ECO:0000313" key="2">
    <source>
        <dbReference type="EMBL" id="NMP21919.1"/>
    </source>
</evidence>
<organism evidence="2 3">
    <name type="scientific">Sulfobacillus harzensis</name>
    <dbReference type="NCBI Taxonomy" id="2729629"/>
    <lineage>
        <taxon>Bacteria</taxon>
        <taxon>Bacillati</taxon>
        <taxon>Bacillota</taxon>
        <taxon>Clostridia</taxon>
        <taxon>Eubacteriales</taxon>
        <taxon>Clostridiales Family XVII. Incertae Sedis</taxon>
        <taxon>Sulfobacillus</taxon>
    </lineage>
</organism>
<dbReference type="InterPro" id="IPR016796">
    <property type="entry name" value="UCP021774"/>
</dbReference>
<feature type="domain" description="DUF302" evidence="1">
    <location>
        <begin position="36"/>
        <end position="100"/>
    </location>
</feature>
<dbReference type="PANTHER" id="PTHR38342:SF1">
    <property type="entry name" value="SLR5037 PROTEIN"/>
    <property type="match status" value="1"/>
</dbReference>
<dbReference type="InterPro" id="IPR005180">
    <property type="entry name" value="DUF302"/>
</dbReference>
<gene>
    <name evidence="2" type="ORF">HIJ39_06080</name>
</gene>
<keyword evidence="3" id="KW-1185">Reference proteome</keyword>
<evidence type="ECO:0000259" key="1">
    <source>
        <dbReference type="Pfam" id="PF03625"/>
    </source>
</evidence>
<dbReference type="AlphaFoldDB" id="A0A7Y0Q379"/>
<dbReference type="PIRSF" id="PIRSF021774">
    <property type="entry name" value="UCP021774"/>
    <property type="match status" value="1"/>
</dbReference>
<dbReference type="PANTHER" id="PTHR38342">
    <property type="entry name" value="SLR5037 PROTEIN"/>
    <property type="match status" value="1"/>
</dbReference>
<dbReference type="CDD" id="cd14797">
    <property type="entry name" value="DUF302"/>
    <property type="match status" value="1"/>
</dbReference>
<protein>
    <submittedName>
        <fullName evidence="2">DUF302 domain-containing protein</fullName>
    </submittedName>
</protein>
<dbReference type="Pfam" id="PF03625">
    <property type="entry name" value="DUF302"/>
    <property type="match status" value="1"/>
</dbReference>
<comment type="caution">
    <text evidence="2">The sequence shown here is derived from an EMBL/GenBank/DDBJ whole genome shotgun (WGS) entry which is preliminary data.</text>
</comment>
<dbReference type="SUPFAM" id="SSF103247">
    <property type="entry name" value="TT1751-like"/>
    <property type="match status" value="1"/>
</dbReference>
<evidence type="ECO:0000313" key="3">
    <source>
        <dbReference type="Proteomes" id="UP000533476"/>
    </source>
</evidence>
<dbReference type="Gene3D" id="3.30.310.70">
    <property type="entry name" value="TT1751-like domain"/>
    <property type="match status" value="1"/>
</dbReference>
<sequence length="132" mass="14704">MSELMYQVPTKKSVDEAVQAVGHSLKNHQFGVLWDLDINEKLTEKGLEPEPSFRILEVCSAPRAKKALSTNQTVGYFLPCKVLVYQDRESGETRIGYAKPDALMGLLGDNRLNELAIEVDQLLKQAVDEAAQ</sequence>
<name>A0A7Y0Q379_9FIRM</name>
<accession>A0A7Y0Q379</accession>
<dbReference type="Proteomes" id="UP000533476">
    <property type="component" value="Unassembled WGS sequence"/>
</dbReference>
<dbReference type="RefSeq" id="WP_169097763.1">
    <property type="nucleotide sequence ID" value="NZ_JABBVZ010000014.1"/>
</dbReference>
<dbReference type="EMBL" id="JABBVZ010000014">
    <property type="protein sequence ID" value="NMP21919.1"/>
    <property type="molecule type" value="Genomic_DNA"/>
</dbReference>
<reference evidence="2 3" key="1">
    <citation type="submission" date="2020-04" db="EMBL/GenBank/DDBJ databases">
        <authorList>
            <person name="Zhang R."/>
            <person name="Schippers A."/>
        </authorList>
    </citation>
    <scope>NUCLEOTIDE SEQUENCE [LARGE SCALE GENOMIC DNA]</scope>
    <source>
        <strain evidence="2 3">DSM 109850</strain>
    </source>
</reference>
<dbReference type="InterPro" id="IPR035923">
    <property type="entry name" value="TT1751-like_sf"/>
</dbReference>